<name>A0AAV1E617_OLDCO</name>
<keyword evidence="2" id="KW-1185">Reference proteome</keyword>
<dbReference type="AlphaFoldDB" id="A0AAV1E617"/>
<reference evidence="1" key="1">
    <citation type="submission" date="2023-03" db="EMBL/GenBank/DDBJ databases">
        <authorList>
            <person name="Julca I."/>
        </authorList>
    </citation>
    <scope>NUCLEOTIDE SEQUENCE</scope>
</reference>
<proteinExistence type="predicted"/>
<protein>
    <submittedName>
        <fullName evidence="1">OLC1v1015133C1</fullName>
    </submittedName>
</protein>
<sequence>MSEAKAANLAKMAICIAAYNAPHYGDVFSVYKLGSDGCTKLLEEDMEEWYKENMKAPRRRYKIIGKGWSSP</sequence>
<dbReference type="Proteomes" id="UP001161247">
    <property type="component" value="Chromosome 7"/>
</dbReference>
<dbReference type="InterPro" id="IPR029055">
    <property type="entry name" value="Ntn_hydrolases_N"/>
</dbReference>
<gene>
    <name evidence="1" type="ORF">OLC1_LOCUS21182</name>
</gene>
<organism evidence="1 2">
    <name type="scientific">Oldenlandia corymbosa var. corymbosa</name>
    <dbReference type="NCBI Taxonomy" id="529605"/>
    <lineage>
        <taxon>Eukaryota</taxon>
        <taxon>Viridiplantae</taxon>
        <taxon>Streptophyta</taxon>
        <taxon>Embryophyta</taxon>
        <taxon>Tracheophyta</taxon>
        <taxon>Spermatophyta</taxon>
        <taxon>Magnoliopsida</taxon>
        <taxon>eudicotyledons</taxon>
        <taxon>Gunneridae</taxon>
        <taxon>Pentapetalae</taxon>
        <taxon>asterids</taxon>
        <taxon>lamiids</taxon>
        <taxon>Gentianales</taxon>
        <taxon>Rubiaceae</taxon>
        <taxon>Rubioideae</taxon>
        <taxon>Spermacoceae</taxon>
        <taxon>Hedyotis-Oldenlandia complex</taxon>
        <taxon>Oldenlandia</taxon>
    </lineage>
</organism>
<dbReference type="EMBL" id="OX459124">
    <property type="protein sequence ID" value="CAI9114415.1"/>
    <property type="molecule type" value="Genomic_DNA"/>
</dbReference>
<dbReference type="Gene3D" id="3.60.20.10">
    <property type="entry name" value="Glutamine Phosphoribosylpyrophosphate, subunit 1, domain 1"/>
    <property type="match status" value="1"/>
</dbReference>
<evidence type="ECO:0000313" key="2">
    <source>
        <dbReference type="Proteomes" id="UP001161247"/>
    </source>
</evidence>
<evidence type="ECO:0000313" key="1">
    <source>
        <dbReference type="EMBL" id="CAI9114415.1"/>
    </source>
</evidence>
<accession>A0AAV1E617</accession>